<name>A0A317DU45_9PROT</name>
<dbReference type="GO" id="GO:0008233">
    <property type="term" value="F:peptidase activity"/>
    <property type="evidence" value="ECO:0007669"/>
    <property type="project" value="UniProtKB-KW"/>
</dbReference>
<accession>A0A317DU45</accession>
<keyword evidence="1" id="KW-1133">Transmembrane helix</keyword>
<reference evidence="2 3" key="1">
    <citation type="submission" date="2018-05" db="EMBL/GenBank/DDBJ databases">
        <title>Zavarzinia sp. HR-AS.</title>
        <authorList>
            <person name="Lee Y."/>
            <person name="Jeon C.O."/>
        </authorList>
    </citation>
    <scope>NUCLEOTIDE SEQUENCE [LARGE SCALE GENOMIC DNA]</scope>
    <source>
        <strain evidence="2 3">HR-AS</strain>
    </source>
</reference>
<dbReference type="RefSeq" id="WP_109907912.1">
    <property type="nucleotide sequence ID" value="NZ_QGLE01000016.1"/>
</dbReference>
<comment type="caution">
    <text evidence="2">The sequence shown here is derived from an EMBL/GenBank/DDBJ whole genome shotgun (WGS) entry which is preliminary data.</text>
</comment>
<dbReference type="GO" id="GO:0006508">
    <property type="term" value="P:proteolysis"/>
    <property type="evidence" value="ECO:0007669"/>
    <property type="project" value="UniProtKB-KW"/>
</dbReference>
<dbReference type="AlphaFoldDB" id="A0A317DU45"/>
<evidence type="ECO:0000313" key="3">
    <source>
        <dbReference type="Proteomes" id="UP000245461"/>
    </source>
</evidence>
<organism evidence="2 3">
    <name type="scientific">Zavarzinia aquatilis</name>
    <dbReference type="NCBI Taxonomy" id="2211142"/>
    <lineage>
        <taxon>Bacteria</taxon>
        <taxon>Pseudomonadati</taxon>
        <taxon>Pseudomonadota</taxon>
        <taxon>Alphaproteobacteria</taxon>
        <taxon>Rhodospirillales</taxon>
        <taxon>Zavarziniaceae</taxon>
        <taxon>Zavarzinia</taxon>
    </lineage>
</organism>
<sequence length="440" mass="47483">MLQLAFVLIGPQAFRSRWFVIVIAGGLLALLVALLPFLDLSSGLLGPAQIVLGLLFLGHGLLALMAIAEAGFSSRRLLDMVKAGGFLLLGALLLLPALWSPLALALLFGAAFTLDGLTRAATAFLVRFAGWTIAVGCGVLEILFAIAVVAGWPLPRAEVIPLGVGLLLGLTAWLMIQLGLMLRTLEDEAAILNLPIFAGRGWYEHAPVLVGEEPPPAPDQPPMTIHIWTPIGSAEKPERLLLIDRYIAAVDANGEVSTGHSALEVAPDVYISHYPSIDLKASAGAAVLHAGAHNNMEGSFQPSYAAECADWCEADAHVVIRRYSPRRLRAFWIGYRQDSTYNLTARNCSTVVAAALDAALEATLACRRPWLGLVKLLLNPDLWAASWVRSHAISGTWTPGLVLDYARALSRVVDRRDISWGDRLRALLFRSSHTRKALPQ</sequence>
<dbReference type="EMBL" id="QGLE01000016">
    <property type="protein sequence ID" value="PWR18199.1"/>
    <property type="molecule type" value="Genomic_DNA"/>
</dbReference>
<keyword evidence="1" id="KW-0812">Transmembrane</keyword>
<dbReference type="OrthoDB" id="6773069at2"/>
<keyword evidence="2" id="KW-0645">Protease</keyword>
<keyword evidence="3" id="KW-1185">Reference proteome</keyword>
<dbReference type="Proteomes" id="UP000245461">
    <property type="component" value="Unassembled WGS sequence"/>
</dbReference>
<protein>
    <submittedName>
        <fullName evidence="2">Protease</fullName>
    </submittedName>
</protein>
<evidence type="ECO:0000313" key="2">
    <source>
        <dbReference type="EMBL" id="PWR18199.1"/>
    </source>
</evidence>
<keyword evidence="1" id="KW-0472">Membrane</keyword>
<feature type="transmembrane region" description="Helical" evidence="1">
    <location>
        <begin position="84"/>
        <end position="108"/>
    </location>
</feature>
<feature type="transmembrane region" description="Helical" evidence="1">
    <location>
        <begin position="128"/>
        <end position="152"/>
    </location>
</feature>
<feature type="transmembrane region" description="Helical" evidence="1">
    <location>
        <begin position="50"/>
        <end position="72"/>
    </location>
</feature>
<feature type="transmembrane region" description="Helical" evidence="1">
    <location>
        <begin position="159"/>
        <end position="182"/>
    </location>
</feature>
<gene>
    <name evidence="2" type="ORF">DKG74_19805</name>
</gene>
<feature type="transmembrane region" description="Helical" evidence="1">
    <location>
        <begin position="18"/>
        <end position="38"/>
    </location>
</feature>
<evidence type="ECO:0000256" key="1">
    <source>
        <dbReference type="SAM" id="Phobius"/>
    </source>
</evidence>
<proteinExistence type="predicted"/>
<keyword evidence="2" id="KW-0378">Hydrolase</keyword>